<keyword evidence="1" id="KW-1133">Transmembrane helix</keyword>
<sequence>MMVAQECRLGGPRDCIGHILPTLPVALSCQMAPYRQHKVFIVSESSALAFNIFLAGFLSFLFCLPLFFAKKLFLTFLLPLLCSSSISACFTGVSVSISDFLFPLVLLLENGRIPPKGINA</sequence>
<dbReference type="AlphaFoldDB" id="A0AAV9SK16"/>
<protein>
    <submittedName>
        <fullName evidence="2">Uncharacterized protein</fullName>
    </submittedName>
</protein>
<gene>
    <name evidence="2" type="ORF">CRENBAI_009919</name>
</gene>
<organism evidence="2 3">
    <name type="scientific">Crenichthys baileyi</name>
    <name type="common">White River springfish</name>
    <dbReference type="NCBI Taxonomy" id="28760"/>
    <lineage>
        <taxon>Eukaryota</taxon>
        <taxon>Metazoa</taxon>
        <taxon>Chordata</taxon>
        <taxon>Craniata</taxon>
        <taxon>Vertebrata</taxon>
        <taxon>Euteleostomi</taxon>
        <taxon>Actinopterygii</taxon>
        <taxon>Neopterygii</taxon>
        <taxon>Teleostei</taxon>
        <taxon>Neoteleostei</taxon>
        <taxon>Acanthomorphata</taxon>
        <taxon>Ovalentaria</taxon>
        <taxon>Atherinomorphae</taxon>
        <taxon>Cyprinodontiformes</taxon>
        <taxon>Goodeidae</taxon>
        <taxon>Crenichthys</taxon>
    </lineage>
</organism>
<evidence type="ECO:0000313" key="3">
    <source>
        <dbReference type="Proteomes" id="UP001311232"/>
    </source>
</evidence>
<proteinExistence type="predicted"/>
<accession>A0AAV9SK16</accession>
<reference evidence="2 3" key="1">
    <citation type="submission" date="2021-06" db="EMBL/GenBank/DDBJ databases">
        <authorList>
            <person name="Palmer J.M."/>
        </authorList>
    </citation>
    <scope>NUCLEOTIDE SEQUENCE [LARGE SCALE GENOMIC DNA]</scope>
    <source>
        <strain evidence="2 3">MEX-2019</strain>
        <tissue evidence="2">Muscle</tissue>
    </source>
</reference>
<dbReference type="EMBL" id="JAHHUM010000309">
    <property type="protein sequence ID" value="KAK5621310.1"/>
    <property type="molecule type" value="Genomic_DNA"/>
</dbReference>
<dbReference type="Proteomes" id="UP001311232">
    <property type="component" value="Unassembled WGS sequence"/>
</dbReference>
<evidence type="ECO:0000256" key="1">
    <source>
        <dbReference type="SAM" id="Phobius"/>
    </source>
</evidence>
<comment type="caution">
    <text evidence="2">The sequence shown here is derived from an EMBL/GenBank/DDBJ whole genome shotgun (WGS) entry which is preliminary data.</text>
</comment>
<keyword evidence="1" id="KW-0812">Transmembrane</keyword>
<feature type="transmembrane region" description="Helical" evidence="1">
    <location>
        <begin position="76"/>
        <end position="97"/>
    </location>
</feature>
<feature type="transmembrane region" description="Helical" evidence="1">
    <location>
        <begin position="48"/>
        <end position="69"/>
    </location>
</feature>
<name>A0AAV9SK16_9TELE</name>
<keyword evidence="1" id="KW-0472">Membrane</keyword>
<evidence type="ECO:0000313" key="2">
    <source>
        <dbReference type="EMBL" id="KAK5621310.1"/>
    </source>
</evidence>
<keyword evidence="3" id="KW-1185">Reference proteome</keyword>